<dbReference type="AlphaFoldDB" id="A0A4Y7IID9"/>
<protein>
    <submittedName>
        <fullName evidence="2">Uncharacterized protein</fullName>
    </submittedName>
</protein>
<organism evidence="2 3">
    <name type="scientific">Papaver somniferum</name>
    <name type="common">Opium poppy</name>
    <dbReference type="NCBI Taxonomy" id="3469"/>
    <lineage>
        <taxon>Eukaryota</taxon>
        <taxon>Viridiplantae</taxon>
        <taxon>Streptophyta</taxon>
        <taxon>Embryophyta</taxon>
        <taxon>Tracheophyta</taxon>
        <taxon>Spermatophyta</taxon>
        <taxon>Magnoliopsida</taxon>
        <taxon>Ranunculales</taxon>
        <taxon>Papaveraceae</taxon>
        <taxon>Papaveroideae</taxon>
        <taxon>Papaver</taxon>
    </lineage>
</organism>
<name>A0A4Y7IID9_PAPSO</name>
<accession>A0A4Y7IID9</accession>
<reference evidence="2 3" key="1">
    <citation type="journal article" date="2018" name="Science">
        <title>The opium poppy genome and morphinan production.</title>
        <authorList>
            <person name="Guo L."/>
            <person name="Winzer T."/>
            <person name="Yang X."/>
            <person name="Li Y."/>
            <person name="Ning Z."/>
            <person name="He Z."/>
            <person name="Teodor R."/>
            <person name="Lu Y."/>
            <person name="Bowser T.A."/>
            <person name="Graham I.A."/>
            <person name="Ye K."/>
        </authorList>
    </citation>
    <scope>NUCLEOTIDE SEQUENCE [LARGE SCALE GENOMIC DNA]</scope>
    <source>
        <strain evidence="3">cv. HN1</strain>
        <tissue evidence="2">Leaves</tissue>
    </source>
</reference>
<feature type="transmembrane region" description="Helical" evidence="1">
    <location>
        <begin position="123"/>
        <end position="142"/>
    </location>
</feature>
<keyword evidence="1" id="KW-0812">Transmembrane</keyword>
<keyword evidence="3" id="KW-1185">Reference proteome</keyword>
<dbReference type="Proteomes" id="UP000316621">
    <property type="component" value="Chromosome 1"/>
</dbReference>
<sequence length="143" mass="16403">MVMELMQVGLGCKLVVNKKCSAANGLNGVVMADYEVEAEILQRFEQRLTRRCRYMQWQVVMIMHGLRLQLLAREDDGVYCEAELRQLKEMFVMMLSQNEKVSVQLQMDNGLSMRTGDIRWCRTRIFFLFLVSSGVVAVGVTGN</sequence>
<proteinExistence type="predicted"/>
<keyword evidence="1" id="KW-1133">Transmembrane helix</keyword>
<evidence type="ECO:0000313" key="3">
    <source>
        <dbReference type="Proteomes" id="UP000316621"/>
    </source>
</evidence>
<keyword evidence="1" id="KW-0472">Membrane</keyword>
<dbReference type="EMBL" id="CM010715">
    <property type="protein sequence ID" value="RZC47215.1"/>
    <property type="molecule type" value="Genomic_DNA"/>
</dbReference>
<evidence type="ECO:0000256" key="1">
    <source>
        <dbReference type="SAM" id="Phobius"/>
    </source>
</evidence>
<evidence type="ECO:0000313" key="2">
    <source>
        <dbReference type="EMBL" id="RZC47215.1"/>
    </source>
</evidence>
<dbReference type="Gramene" id="RZC47215">
    <property type="protein sequence ID" value="RZC47215"/>
    <property type="gene ID" value="C5167_040155"/>
</dbReference>
<gene>
    <name evidence="2" type="ORF">C5167_040155</name>
</gene>